<dbReference type="Proteomes" id="UP000462435">
    <property type="component" value="Unassembled WGS sequence"/>
</dbReference>
<accession>A0A7V8FWG0</accession>
<reference evidence="2" key="1">
    <citation type="journal article" date="2020" name="MBio">
        <title>Horizontal gene transfer to a defensive symbiont with a reduced genome amongst a multipartite beetle microbiome.</title>
        <authorList>
            <person name="Waterworth S.C."/>
            <person name="Florez L.V."/>
            <person name="Rees E.R."/>
            <person name="Hertweck C."/>
            <person name="Kaltenpoth M."/>
            <person name="Kwan J.C."/>
        </authorList>
    </citation>
    <scope>NUCLEOTIDE SEQUENCE [LARGE SCALE GENOMIC DNA]</scope>
</reference>
<organism evidence="1 2">
    <name type="scientific">Herbaspirillum frisingense</name>
    <dbReference type="NCBI Taxonomy" id="92645"/>
    <lineage>
        <taxon>Bacteria</taxon>
        <taxon>Pseudomonadati</taxon>
        <taxon>Pseudomonadota</taxon>
        <taxon>Betaproteobacteria</taxon>
        <taxon>Burkholderiales</taxon>
        <taxon>Oxalobacteraceae</taxon>
        <taxon>Herbaspirillum</taxon>
    </lineage>
</organism>
<proteinExistence type="predicted"/>
<protein>
    <recommendedName>
        <fullName evidence="3">DUF3102 domain-containing protein</fullName>
    </recommendedName>
</protein>
<name>A0A7V8FWG0_9BURK</name>
<dbReference type="EMBL" id="WNDX01000064">
    <property type="protein sequence ID" value="KAF1043219.1"/>
    <property type="molecule type" value="Genomic_DNA"/>
</dbReference>
<sequence>MARTKSNNKVAQTGVNAEALQGAAEASVEQGEKYQLIAQQFNYALAYNRGRMVDEVRHYMGESARAMLEAGARLALIRSQEPHGEWLETCEQLNLEPRTAQRMINSALKFANATTSSQMERLGTSKLIELLVLDDDDASTLAEGGAIAGLGSVDDIASMTVRELRTALREAREDGKAKDAVLSSKNKKIDNLETQLQRKRDTTPAGEWKWAPLRRDLLEVCEGIANTVETELRRTLSEIAAEAEQSGEAVPDTIETIQQHALITIMQSLVGLQSEYGIAADLEEVVTPPWLADAEEQSNKNAK</sequence>
<evidence type="ECO:0000313" key="2">
    <source>
        <dbReference type="Proteomes" id="UP000462435"/>
    </source>
</evidence>
<comment type="caution">
    <text evidence="1">The sequence shown here is derived from an EMBL/GenBank/DDBJ whole genome shotgun (WGS) entry which is preliminary data.</text>
</comment>
<dbReference type="AlphaFoldDB" id="A0A7V8FWG0"/>
<gene>
    <name evidence="1" type="ORF">GAK35_02311</name>
</gene>
<evidence type="ECO:0008006" key="3">
    <source>
        <dbReference type="Google" id="ProtNLM"/>
    </source>
</evidence>
<evidence type="ECO:0000313" key="1">
    <source>
        <dbReference type="EMBL" id="KAF1043219.1"/>
    </source>
</evidence>